<dbReference type="RefSeq" id="WP_120114749.1">
    <property type="nucleotide sequence ID" value="NZ_BORJ01000010.1"/>
</dbReference>
<dbReference type="Proteomes" id="UP000680670">
    <property type="component" value="Unassembled WGS sequence"/>
</dbReference>
<reference evidence="1 4" key="2">
    <citation type="submission" date="2021-03" db="EMBL/GenBank/DDBJ databases">
        <title>Antimicrobial resistance genes in bacteria isolated from Japanese honey, and their potential for conferring macrolide and lincosamide resistance in the American foulbrood pathogen Paenibacillus larvae.</title>
        <authorList>
            <person name="Okamoto M."/>
            <person name="Kumagai M."/>
            <person name="Kanamori H."/>
            <person name="Takamatsu D."/>
        </authorList>
    </citation>
    <scope>NUCLEOTIDE SEQUENCE [LARGE SCALE GENOMIC DNA]</scope>
    <source>
        <strain evidence="1 4">J6TS1</strain>
    </source>
</reference>
<reference evidence="2 3" key="1">
    <citation type="submission" date="2018-12" db="EMBL/GenBank/DDBJ databases">
        <authorList>
            <person name="Sun L."/>
            <person name="Chen Z."/>
        </authorList>
    </citation>
    <scope>NUCLEOTIDE SEQUENCE [LARGE SCALE GENOMIC DNA]</scope>
    <source>
        <strain evidence="2 3">LMG 29736</strain>
    </source>
</reference>
<sequence length="76" mass="8860">MFGSVDYFTNFLKAGIMNNFGLSSSCSIQDQYTQLKTEIMKTAERQFEQEAYLQNLEKAYLNVKIEIFGSEDEKRQ</sequence>
<dbReference type="EMBL" id="QYTW02000002">
    <property type="protein sequence ID" value="RST61066.1"/>
    <property type="molecule type" value="Genomic_DNA"/>
</dbReference>
<dbReference type="Proteomes" id="UP000287296">
    <property type="component" value="Unassembled WGS sequence"/>
</dbReference>
<evidence type="ECO:0000313" key="4">
    <source>
        <dbReference type="Proteomes" id="UP000680670"/>
    </source>
</evidence>
<comment type="caution">
    <text evidence="2">The sequence shown here is derived from an EMBL/GenBank/DDBJ whole genome shotgun (WGS) entry which is preliminary data.</text>
</comment>
<protein>
    <submittedName>
        <fullName evidence="2">Uncharacterized protein</fullName>
    </submittedName>
</protein>
<evidence type="ECO:0000313" key="3">
    <source>
        <dbReference type="Proteomes" id="UP000287296"/>
    </source>
</evidence>
<dbReference type="OrthoDB" id="2474512at2"/>
<gene>
    <name evidence="2" type="ORF">D5F11_003160</name>
    <name evidence="1" type="ORF">J6TS1_35820</name>
</gene>
<keyword evidence="4" id="KW-1185">Reference proteome</keyword>
<dbReference type="AlphaFoldDB" id="A0A429XC77"/>
<name>A0A429XC77_SIMTE</name>
<dbReference type="EMBL" id="BORJ01000010">
    <property type="protein sequence ID" value="GIN97712.1"/>
    <property type="molecule type" value="Genomic_DNA"/>
</dbReference>
<proteinExistence type="predicted"/>
<organism evidence="2 3">
    <name type="scientific">Siminovitchia terrae</name>
    <name type="common">Bacillus terrae</name>
    <dbReference type="NCBI Taxonomy" id="1914933"/>
    <lineage>
        <taxon>Bacteria</taxon>
        <taxon>Bacillati</taxon>
        <taxon>Bacillota</taxon>
        <taxon>Bacilli</taxon>
        <taxon>Bacillales</taxon>
        <taxon>Bacillaceae</taxon>
        <taxon>Siminovitchia</taxon>
    </lineage>
</organism>
<evidence type="ECO:0000313" key="2">
    <source>
        <dbReference type="EMBL" id="RST61066.1"/>
    </source>
</evidence>
<accession>A0A429XC77</accession>
<evidence type="ECO:0000313" key="1">
    <source>
        <dbReference type="EMBL" id="GIN97712.1"/>
    </source>
</evidence>